<evidence type="ECO:0000313" key="2">
    <source>
        <dbReference type="Proteomes" id="UP000295198"/>
    </source>
</evidence>
<dbReference type="OrthoDB" id="3338975at2"/>
<dbReference type="Proteomes" id="UP000295198">
    <property type="component" value="Unassembled WGS sequence"/>
</dbReference>
<protein>
    <submittedName>
        <fullName evidence="1">Uncharacterized protein</fullName>
    </submittedName>
</protein>
<keyword evidence="2" id="KW-1185">Reference proteome</keyword>
<sequence length="150" mass="15524">MATAKGRPLYFLGRSHDGLDLTWVEGGGYFAYGTCEIQIEDEGGCTPPIQVQNGSKSLTGAVGCSRLADIRGVPAVYFGGGLVLFTQDSTVTIFDDGAGRDLPSIADELRPVSGPADVTKPLPAPAKDILDTIAKNCGTQPGDVGPPADE</sequence>
<dbReference type="RefSeq" id="WP_134713980.1">
    <property type="nucleotide sequence ID" value="NZ_SDKM01000003.1"/>
</dbReference>
<organism evidence="1 2">
    <name type="scientific">Nocardioides guangzhouensis</name>
    <dbReference type="NCBI Taxonomy" id="2497878"/>
    <lineage>
        <taxon>Bacteria</taxon>
        <taxon>Bacillati</taxon>
        <taxon>Actinomycetota</taxon>
        <taxon>Actinomycetes</taxon>
        <taxon>Propionibacteriales</taxon>
        <taxon>Nocardioidaceae</taxon>
        <taxon>Nocardioides</taxon>
    </lineage>
</organism>
<proteinExistence type="predicted"/>
<name>A0A4Q4ZJ79_9ACTN</name>
<comment type="caution">
    <text evidence="1">The sequence shown here is derived from an EMBL/GenBank/DDBJ whole genome shotgun (WGS) entry which is preliminary data.</text>
</comment>
<dbReference type="EMBL" id="SDKM01000003">
    <property type="protein sequence ID" value="RYP88340.1"/>
    <property type="molecule type" value="Genomic_DNA"/>
</dbReference>
<gene>
    <name evidence="1" type="ORF">EKO23_03150</name>
</gene>
<accession>A0A4Q4ZJ79</accession>
<evidence type="ECO:0000313" key="1">
    <source>
        <dbReference type="EMBL" id="RYP88340.1"/>
    </source>
</evidence>
<reference evidence="1 2" key="1">
    <citation type="submission" date="2019-01" db="EMBL/GenBank/DDBJ databases">
        <title>Nocardioides guangzhouensis sp. nov., an actinobacterium isolated from soil.</title>
        <authorList>
            <person name="Fu Y."/>
            <person name="Cai Y."/>
            <person name="Lin Z."/>
            <person name="Chen P."/>
        </authorList>
    </citation>
    <scope>NUCLEOTIDE SEQUENCE [LARGE SCALE GENOMIC DNA]</scope>
    <source>
        <strain evidence="1 2">130</strain>
    </source>
</reference>
<dbReference type="AlphaFoldDB" id="A0A4Q4ZJ79"/>